<comment type="subcellular location">
    <subcellularLocation>
        <location evidence="5 6">Cytoplasm</location>
    </subcellularLocation>
</comment>
<dbReference type="Pfam" id="PF00583">
    <property type="entry name" value="Acetyltransf_1"/>
    <property type="match status" value="1"/>
</dbReference>
<keyword evidence="3 5" id="KW-0808">Transferase</keyword>
<evidence type="ECO:0000256" key="1">
    <source>
        <dbReference type="ARBA" id="ARBA00005395"/>
    </source>
</evidence>
<gene>
    <name evidence="5 8" type="primary">rimI</name>
    <name evidence="8" type="ORF">GCM10025770_10710</name>
</gene>
<feature type="binding site" evidence="5">
    <location>
        <begin position="78"/>
        <end position="83"/>
    </location>
    <ligand>
        <name>acetyl-CoA</name>
        <dbReference type="ChEBI" id="CHEBI:57288"/>
    </ligand>
</feature>
<dbReference type="Gene3D" id="3.40.630.30">
    <property type="match status" value="1"/>
</dbReference>
<comment type="function">
    <text evidence="5 6">Acetylates the N-terminal alanine of ribosomal protein bS18.</text>
</comment>
<evidence type="ECO:0000256" key="4">
    <source>
        <dbReference type="ARBA" id="ARBA00023315"/>
    </source>
</evidence>
<accession>A0ABP9QG90</accession>
<keyword evidence="8" id="KW-0687">Ribonucleoprotein</keyword>
<dbReference type="Proteomes" id="UP001500547">
    <property type="component" value="Unassembled WGS sequence"/>
</dbReference>
<protein>
    <recommendedName>
        <fullName evidence="5 6">[Ribosomal protein bS18]-alanine N-acetyltransferase</fullName>
        <ecNumber evidence="5 6">2.3.1.266</ecNumber>
    </recommendedName>
</protein>
<keyword evidence="4 5" id="KW-0012">Acyltransferase</keyword>
<dbReference type="RefSeq" id="WP_345531843.1">
    <property type="nucleotide sequence ID" value="NZ_BAABLD010000005.1"/>
</dbReference>
<dbReference type="EMBL" id="BAABLD010000005">
    <property type="protein sequence ID" value="GAA5161453.1"/>
    <property type="molecule type" value="Genomic_DNA"/>
</dbReference>
<name>A0ABP9QG90_9RHOO</name>
<dbReference type="NCBIfam" id="TIGR01575">
    <property type="entry name" value="rimI"/>
    <property type="match status" value="1"/>
</dbReference>
<keyword evidence="9" id="KW-1185">Reference proteome</keyword>
<dbReference type="PANTHER" id="PTHR43420:SF51">
    <property type="entry name" value="PEPTIDYL-LYSINE N-ACETYLTRANSFERASE YIAC"/>
    <property type="match status" value="1"/>
</dbReference>
<dbReference type="PANTHER" id="PTHR43420">
    <property type="entry name" value="ACETYLTRANSFERASE"/>
    <property type="match status" value="1"/>
</dbReference>
<feature type="active site" description="Proton donor" evidence="5">
    <location>
        <position position="116"/>
    </location>
</feature>
<feature type="binding site" evidence="5">
    <location>
        <position position="109"/>
    </location>
    <ligand>
        <name>acetyl-CoA</name>
        <dbReference type="ChEBI" id="CHEBI:57288"/>
    </ligand>
</feature>
<evidence type="ECO:0000256" key="6">
    <source>
        <dbReference type="RuleBase" id="RU363094"/>
    </source>
</evidence>
<dbReference type="HAMAP" id="MF_02210">
    <property type="entry name" value="RimI"/>
    <property type="match status" value="1"/>
</dbReference>
<evidence type="ECO:0000256" key="3">
    <source>
        <dbReference type="ARBA" id="ARBA00022679"/>
    </source>
</evidence>
<dbReference type="CDD" id="cd04301">
    <property type="entry name" value="NAT_SF"/>
    <property type="match status" value="1"/>
</dbReference>
<keyword evidence="2 5" id="KW-0963">Cytoplasm</keyword>
<evidence type="ECO:0000313" key="9">
    <source>
        <dbReference type="Proteomes" id="UP001500547"/>
    </source>
</evidence>
<dbReference type="SUPFAM" id="SSF55729">
    <property type="entry name" value="Acyl-CoA N-acyltransferases (Nat)"/>
    <property type="match status" value="1"/>
</dbReference>
<evidence type="ECO:0000259" key="7">
    <source>
        <dbReference type="PROSITE" id="PS51186"/>
    </source>
</evidence>
<dbReference type="InterPro" id="IPR050680">
    <property type="entry name" value="YpeA/RimI_acetyltransf"/>
</dbReference>
<organism evidence="8 9">
    <name type="scientific">Viridibacterium curvum</name>
    <dbReference type="NCBI Taxonomy" id="1101404"/>
    <lineage>
        <taxon>Bacteria</taxon>
        <taxon>Pseudomonadati</taxon>
        <taxon>Pseudomonadota</taxon>
        <taxon>Betaproteobacteria</taxon>
        <taxon>Rhodocyclales</taxon>
        <taxon>Rhodocyclaceae</taxon>
        <taxon>Viridibacterium</taxon>
    </lineage>
</organism>
<feature type="domain" description="N-acetyltransferase" evidence="7">
    <location>
        <begin position="2"/>
        <end position="148"/>
    </location>
</feature>
<comment type="catalytic activity">
    <reaction evidence="5 6">
        <text>N-terminal L-alanyl-[ribosomal protein bS18] + acetyl-CoA = N-terminal N(alpha)-acetyl-L-alanyl-[ribosomal protein bS18] + CoA + H(+)</text>
        <dbReference type="Rhea" id="RHEA:43756"/>
        <dbReference type="Rhea" id="RHEA-COMP:10676"/>
        <dbReference type="Rhea" id="RHEA-COMP:10677"/>
        <dbReference type="ChEBI" id="CHEBI:15378"/>
        <dbReference type="ChEBI" id="CHEBI:57287"/>
        <dbReference type="ChEBI" id="CHEBI:57288"/>
        <dbReference type="ChEBI" id="CHEBI:64718"/>
        <dbReference type="ChEBI" id="CHEBI:83683"/>
        <dbReference type="EC" id="2.3.1.266"/>
    </reaction>
</comment>
<reference evidence="9" key="1">
    <citation type="journal article" date="2019" name="Int. J. Syst. Evol. Microbiol.">
        <title>The Global Catalogue of Microorganisms (GCM) 10K type strain sequencing project: providing services to taxonomists for standard genome sequencing and annotation.</title>
        <authorList>
            <consortium name="The Broad Institute Genomics Platform"/>
            <consortium name="The Broad Institute Genome Sequencing Center for Infectious Disease"/>
            <person name="Wu L."/>
            <person name="Ma J."/>
        </authorList>
    </citation>
    <scope>NUCLEOTIDE SEQUENCE [LARGE SCALE GENOMIC DNA]</scope>
    <source>
        <strain evidence="9">JCM 18715</strain>
    </source>
</reference>
<evidence type="ECO:0000313" key="8">
    <source>
        <dbReference type="EMBL" id="GAA5161453.1"/>
    </source>
</evidence>
<dbReference type="EC" id="2.3.1.266" evidence="5 6"/>
<evidence type="ECO:0000256" key="2">
    <source>
        <dbReference type="ARBA" id="ARBA00022490"/>
    </source>
</evidence>
<dbReference type="InterPro" id="IPR000182">
    <property type="entry name" value="GNAT_dom"/>
</dbReference>
<comment type="caution">
    <text evidence="8">The sequence shown here is derived from an EMBL/GenBank/DDBJ whole genome shotgun (WGS) entry which is preliminary data.</text>
</comment>
<feature type="active site" description="Proton acceptor" evidence="5">
    <location>
        <position position="104"/>
    </location>
</feature>
<dbReference type="InterPro" id="IPR006464">
    <property type="entry name" value="AcTrfase_RimI/Ard1"/>
</dbReference>
<dbReference type="InterPro" id="IPR043690">
    <property type="entry name" value="RimI"/>
</dbReference>
<dbReference type="InterPro" id="IPR016181">
    <property type="entry name" value="Acyl_CoA_acyltransferase"/>
</dbReference>
<proteinExistence type="inferred from homology"/>
<sequence>MVAIRPLQHEDIDRVVAIDIQTDAFPWRQKHYIEGMDAGYSSWVISEAGQPVQGFAVMMMVLDEAHLLKISVSTDYQRRGLGTALLQHLFARAKLAGATQMFLEVRRSNVLARPLYERQAFVEIGQRKAYYPTTEGREDAIVMRRELS</sequence>
<dbReference type="GO" id="GO:0005840">
    <property type="term" value="C:ribosome"/>
    <property type="evidence" value="ECO:0007669"/>
    <property type="project" value="UniProtKB-KW"/>
</dbReference>
<evidence type="ECO:0000256" key="5">
    <source>
        <dbReference type="HAMAP-Rule" id="MF_02210"/>
    </source>
</evidence>
<comment type="caution">
    <text evidence="5">Lacks conserved residue(s) required for the propagation of feature annotation.</text>
</comment>
<comment type="similarity">
    <text evidence="1 5 6">Belongs to the acetyltransferase family. RimI subfamily.</text>
</comment>
<keyword evidence="8" id="KW-0689">Ribosomal protein</keyword>
<dbReference type="PROSITE" id="PS51186">
    <property type="entry name" value="GNAT"/>
    <property type="match status" value="1"/>
</dbReference>